<reference evidence="1" key="1">
    <citation type="submission" date="2023-04" db="EMBL/GenBank/DDBJ databases">
        <title>Phytophthora lilii NBRC 32176.</title>
        <authorList>
            <person name="Ichikawa N."/>
            <person name="Sato H."/>
            <person name="Tonouchi N."/>
        </authorList>
    </citation>
    <scope>NUCLEOTIDE SEQUENCE</scope>
    <source>
        <strain evidence="1">NBRC 32176</strain>
    </source>
</reference>
<name>A0A9W6YIV8_9STRA</name>
<sequence length="82" mass="9045">MLLAGQGQDEADKSGLCDAIGTNELEATAEKCSVLKDILLGLEDKRTVLEQQTMEFEEETTKRAAELRCKEERLNEGKSVGE</sequence>
<protein>
    <submittedName>
        <fullName evidence="1">Unnamed protein product</fullName>
    </submittedName>
</protein>
<proteinExistence type="predicted"/>
<organism evidence="1 2">
    <name type="scientific">Phytophthora lilii</name>
    <dbReference type="NCBI Taxonomy" id="2077276"/>
    <lineage>
        <taxon>Eukaryota</taxon>
        <taxon>Sar</taxon>
        <taxon>Stramenopiles</taxon>
        <taxon>Oomycota</taxon>
        <taxon>Peronosporomycetes</taxon>
        <taxon>Peronosporales</taxon>
        <taxon>Peronosporaceae</taxon>
        <taxon>Phytophthora</taxon>
    </lineage>
</organism>
<gene>
    <name evidence="1" type="ORF">Plil01_001861400</name>
</gene>
<evidence type="ECO:0000313" key="2">
    <source>
        <dbReference type="Proteomes" id="UP001165083"/>
    </source>
</evidence>
<comment type="caution">
    <text evidence="1">The sequence shown here is derived from an EMBL/GenBank/DDBJ whole genome shotgun (WGS) entry which is preliminary data.</text>
</comment>
<dbReference type="OrthoDB" id="129401at2759"/>
<dbReference type="Proteomes" id="UP001165083">
    <property type="component" value="Unassembled WGS sequence"/>
</dbReference>
<dbReference type="AlphaFoldDB" id="A0A9W6YIV8"/>
<dbReference type="EMBL" id="BSXW01012536">
    <property type="protein sequence ID" value="GMF66064.1"/>
    <property type="molecule type" value="Genomic_DNA"/>
</dbReference>
<evidence type="ECO:0000313" key="1">
    <source>
        <dbReference type="EMBL" id="GMF66064.1"/>
    </source>
</evidence>
<accession>A0A9W6YIV8</accession>
<keyword evidence="2" id="KW-1185">Reference proteome</keyword>